<accession>A0A1M6EYA9</accession>
<proteinExistence type="predicted"/>
<evidence type="ECO:0000313" key="2">
    <source>
        <dbReference type="EMBL" id="SHI90412.1"/>
    </source>
</evidence>
<feature type="domain" description="Polysaccharide pyruvyl transferase" evidence="1">
    <location>
        <begin position="14"/>
        <end position="289"/>
    </location>
</feature>
<dbReference type="EMBL" id="FQZB01000005">
    <property type="protein sequence ID" value="SHI90412.1"/>
    <property type="molecule type" value="Genomic_DNA"/>
</dbReference>
<dbReference type="RefSeq" id="WP_072985554.1">
    <property type="nucleotide sequence ID" value="NZ_FQZB01000005.1"/>
</dbReference>
<sequence>MIKIVYIGWLNSQNIGDELMLEVFKELCDKYLKLNETQISFANIGVTIDEIEDYDTIILGGGSILLENTIDVLYKAVNKNKKVIIWGSGYDWINKDFIPSLIDSNIPCYILPFKDEIKLIEIIKKSKFIGVRGPLTKALFKNSSNNINKINVIGDIAFLLKPSALSSNCPILSLDYSEKVIAINWGTTFNKLYGNNELNVENSLVSICKKLIENKHKIYIYTMWPTDIDSCINLYKKINDCNNVILDFNKYNGGQIISILEKCIFSINFKLHASILSAVASTPFVCLGYRFKCFDFIKSIDCDELIVATDSSNLEEDINTTINLIESKHDYICSKINNNISIYANSFEETFKNIILN</sequence>
<organism evidence="2 3">
    <name type="scientific">Clostridium cavendishii DSM 21758</name>
    <dbReference type="NCBI Taxonomy" id="1121302"/>
    <lineage>
        <taxon>Bacteria</taxon>
        <taxon>Bacillati</taxon>
        <taxon>Bacillota</taxon>
        <taxon>Clostridia</taxon>
        <taxon>Eubacteriales</taxon>
        <taxon>Clostridiaceae</taxon>
        <taxon>Clostridium</taxon>
    </lineage>
</organism>
<dbReference type="STRING" id="1121302.SAMN02745163_00982"/>
<gene>
    <name evidence="2" type="ORF">SAMN02745163_00982</name>
</gene>
<name>A0A1M6EYA9_9CLOT</name>
<dbReference type="OrthoDB" id="2522120at2"/>
<protein>
    <submittedName>
        <fullName evidence="2">Polysaccharide pyruvyl transferase family protein WcaK</fullName>
    </submittedName>
</protein>
<dbReference type="Proteomes" id="UP000184310">
    <property type="component" value="Unassembled WGS sequence"/>
</dbReference>
<reference evidence="2 3" key="1">
    <citation type="submission" date="2016-11" db="EMBL/GenBank/DDBJ databases">
        <authorList>
            <person name="Jaros S."/>
            <person name="Januszkiewicz K."/>
            <person name="Wedrychowicz H."/>
        </authorList>
    </citation>
    <scope>NUCLEOTIDE SEQUENCE [LARGE SCALE GENOMIC DNA]</scope>
    <source>
        <strain evidence="2 3">DSM 21758</strain>
    </source>
</reference>
<evidence type="ECO:0000259" key="1">
    <source>
        <dbReference type="Pfam" id="PF04230"/>
    </source>
</evidence>
<keyword evidence="3" id="KW-1185">Reference proteome</keyword>
<dbReference type="PANTHER" id="PTHR36836">
    <property type="entry name" value="COLANIC ACID BIOSYNTHESIS PROTEIN WCAK"/>
    <property type="match status" value="1"/>
</dbReference>
<dbReference type="Pfam" id="PF04230">
    <property type="entry name" value="PS_pyruv_trans"/>
    <property type="match status" value="1"/>
</dbReference>
<evidence type="ECO:0000313" key="3">
    <source>
        <dbReference type="Proteomes" id="UP000184310"/>
    </source>
</evidence>
<dbReference type="AlphaFoldDB" id="A0A1M6EYA9"/>
<dbReference type="InterPro" id="IPR007345">
    <property type="entry name" value="Polysacch_pyruvyl_Trfase"/>
</dbReference>
<keyword evidence="2" id="KW-0808">Transferase</keyword>
<dbReference type="PANTHER" id="PTHR36836:SF1">
    <property type="entry name" value="COLANIC ACID BIOSYNTHESIS PROTEIN WCAK"/>
    <property type="match status" value="1"/>
</dbReference>
<dbReference type="GO" id="GO:0016740">
    <property type="term" value="F:transferase activity"/>
    <property type="evidence" value="ECO:0007669"/>
    <property type="project" value="UniProtKB-KW"/>
</dbReference>